<evidence type="ECO:0000313" key="1">
    <source>
        <dbReference type="EMBL" id="GFS17560.1"/>
    </source>
</evidence>
<reference evidence="1 2" key="1">
    <citation type="journal article" date="2021" name="Elife">
        <title>Chloroplast acquisition without the gene transfer in kleptoplastic sea slugs, Plakobranchus ocellatus.</title>
        <authorList>
            <person name="Maeda T."/>
            <person name="Takahashi S."/>
            <person name="Yoshida T."/>
            <person name="Shimamura S."/>
            <person name="Takaki Y."/>
            <person name="Nagai Y."/>
            <person name="Toyoda A."/>
            <person name="Suzuki Y."/>
            <person name="Arimoto A."/>
            <person name="Ishii H."/>
            <person name="Satoh N."/>
            <person name="Nishiyama T."/>
            <person name="Hasebe M."/>
            <person name="Maruyama T."/>
            <person name="Minagawa J."/>
            <person name="Obokata J."/>
            <person name="Shigenobu S."/>
        </authorList>
    </citation>
    <scope>NUCLEOTIDE SEQUENCE [LARGE SCALE GENOMIC DNA]</scope>
</reference>
<dbReference type="AlphaFoldDB" id="A0AAV4J5K6"/>
<accession>A0AAV4J5K6</accession>
<dbReference type="Proteomes" id="UP000762676">
    <property type="component" value="Unassembled WGS sequence"/>
</dbReference>
<comment type="caution">
    <text evidence="1">The sequence shown here is derived from an EMBL/GenBank/DDBJ whole genome shotgun (WGS) entry which is preliminary data.</text>
</comment>
<organism evidence="1 2">
    <name type="scientific">Elysia marginata</name>
    <dbReference type="NCBI Taxonomy" id="1093978"/>
    <lineage>
        <taxon>Eukaryota</taxon>
        <taxon>Metazoa</taxon>
        <taxon>Spiralia</taxon>
        <taxon>Lophotrochozoa</taxon>
        <taxon>Mollusca</taxon>
        <taxon>Gastropoda</taxon>
        <taxon>Heterobranchia</taxon>
        <taxon>Euthyneura</taxon>
        <taxon>Panpulmonata</taxon>
        <taxon>Sacoglossa</taxon>
        <taxon>Placobranchoidea</taxon>
        <taxon>Plakobranchidae</taxon>
        <taxon>Elysia</taxon>
    </lineage>
</organism>
<keyword evidence="2" id="KW-1185">Reference proteome</keyword>
<proteinExistence type="predicted"/>
<gene>
    <name evidence="1" type="ORF">ElyMa_004985400</name>
</gene>
<sequence length="276" mass="31356">MPSCGRSVSAYDVRCLQEREPPFTISSGHIDLEFGTRVCLNLSPAPNQRIIRSETCSLLDLHRTCPVVQTSQSIQASQFVRTQTLKENVVVTQPVSRIRLSDEDWDRQLPLDRPSLSDIAQFSQMRYNSEDSEGYHYSGDPRLFQGVRAYDEPYDIEDDLIMIDGQIAVKDSNVDPILCRLRRQQLVAGTRRKESSVATDMLEAERVRFNRCIDVREINEGGKAAALRMLTCCFRSRCCPCRRRPQVGRQLAPVDSILATNKRRTSDRPSLKSTSV</sequence>
<evidence type="ECO:0000313" key="2">
    <source>
        <dbReference type="Proteomes" id="UP000762676"/>
    </source>
</evidence>
<name>A0AAV4J5K6_9GAST</name>
<dbReference type="EMBL" id="BMAT01009971">
    <property type="protein sequence ID" value="GFS17560.1"/>
    <property type="molecule type" value="Genomic_DNA"/>
</dbReference>
<protein>
    <submittedName>
        <fullName evidence="1">Uncharacterized protein</fullName>
    </submittedName>
</protein>